<feature type="transmembrane region" description="Helical" evidence="19">
    <location>
        <begin position="380"/>
        <end position="408"/>
    </location>
</feature>
<dbReference type="SUPFAM" id="SSF63501">
    <property type="entry name" value="Frizzled cysteine-rich domain"/>
    <property type="match status" value="1"/>
</dbReference>
<comment type="similarity">
    <text evidence="3">Belongs to the G-protein coupled receptor Fz/Smo family.</text>
</comment>
<dbReference type="Gene3D" id="1.20.1070.10">
    <property type="entry name" value="Rhodopsin 7-helix transmembrane proteins"/>
    <property type="match status" value="1"/>
</dbReference>
<dbReference type="InterPro" id="IPR041771">
    <property type="entry name" value="SMO_CRD"/>
</dbReference>
<evidence type="ECO:0000256" key="15">
    <source>
        <dbReference type="ARBA" id="ARBA00023273"/>
    </source>
</evidence>
<keyword evidence="5" id="KW-1003">Cell membrane</keyword>
<proteinExistence type="evidence at transcript level"/>
<dbReference type="FunFam" id="1.20.1070.10:FF:000068">
    <property type="entry name" value="Smoothened, frizzled class receptor"/>
    <property type="match status" value="1"/>
</dbReference>
<feature type="domain" description="G-protein coupled receptors family 2 profile 2" evidence="22">
    <location>
        <begin position="209"/>
        <end position="478"/>
    </location>
</feature>
<feature type="compositionally biased region" description="Acidic residues" evidence="18">
    <location>
        <begin position="797"/>
        <end position="815"/>
    </location>
</feature>
<dbReference type="GO" id="GO:0005113">
    <property type="term" value="F:patched binding"/>
    <property type="evidence" value="ECO:0007669"/>
    <property type="project" value="TreeGrafter"/>
</dbReference>
<evidence type="ECO:0000259" key="22">
    <source>
        <dbReference type="PROSITE" id="PS50261"/>
    </source>
</evidence>
<evidence type="ECO:0000256" key="20">
    <source>
        <dbReference type="SAM" id="SignalP"/>
    </source>
</evidence>
<evidence type="ECO:0000256" key="12">
    <source>
        <dbReference type="ARBA" id="ARBA00023170"/>
    </source>
</evidence>
<dbReference type="Pfam" id="PF01534">
    <property type="entry name" value="Frizzled"/>
    <property type="match status" value="1"/>
</dbReference>
<dbReference type="InterPro" id="IPR020067">
    <property type="entry name" value="Frizzled_dom"/>
</dbReference>
<evidence type="ECO:0000256" key="9">
    <source>
        <dbReference type="ARBA" id="ARBA00023040"/>
    </source>
</evidence>
<evidence type="ECO:0000256" key="5">
    <source>
        <dbReference type="ARBA" id="ARBA00022475"/>
    </source>
</evidence>
<dbReference type="PROSITE" id="PS50261">
    <property type="entry name" value="G_PROTEIN_RECEP_F2_4"/>
    <property type="match status" value="1"/>
</dbReference>
<feature type="chain" id="PRO_5006831334" description="Protein smoothened" evidence="20">
    <location>
        <begin position="27"/>
        <end position="815"/>
    </location>
</feature>
<keyword evidence="14" id="KW-0807">Transducer</keyword>
<evidence type="ECO:0000256" key="14">
    <source>
        <dbReference type="ARBA" id="ARBA00023224"/>
    </source>
</evidence>
<comment type="subcellular location">
    <subcellularLocation>
        <location evidence="2">Cell membrane</location>
        <topology evidence="2">Multi-pass membrane protein</topology>
    </subcellularLocation>
    <subcellularLocation>
        <location evidence="1">Cell projection</location>
        <location evidence="1">Cilium</location>
    </subcellularLocation>
</comment>
<dbReference type="InterPro" id="IPR015526">
    <property type="entry name" value="Frizzled/SFRP"/>
</dbReference>
<protein>
    <recommendedName>
        <fullName evidence="16">Protein smoothened</fullName>
    </recommendedName>
</protein>
<dbReference type="GO" id="GO:0004930">
    <property type="term" value="F:G protein-coupled receptor activity"/>
    <property type="evidence" value="ECO:0007669"/>
    <property type="project" value="UniProtKB-KW"/>
</dbReference>
<accession>A0A0U2MSC5</accession>
<feature type="transmembrane region" description="Helical" evidence="19">
    <location>
        <begin position="429"/>
        <end position="454"/>
    </location>
</feature>
<dbReference type="AlphaFoldDB" id="A0A0U2MSC5"/>
<sequence>MLNPKFSRSLLFVCVCVCVLLHTATCQGSLSSTAPPGVCTAPASCEPLQYSTCLGISLPYSHTSLLLANDSTNQTTVQEKLTLWSGLKNVPKCWEVIQPLLCAVYMPRCNGSTNEIDLPSKEMCDITRNPCRIVETSDYGWPDFLKCDEEHFRPECNKNPVSKLSFNTTSQCQPPLVKTINKESFYEGVEGCGLQCQNPLFTAEEHDSVHTFVAVVGAICLICTLFTMLTFIIDWKGANRYPSLILFFINASFFLGSIGWLAQFSPGARDDIVCRADGTLRMGEPKIGSGETASCTIVFVIVYFPMMASIVWFVILSYSWHLSFKALGTPRDAIEGKIAYFHLVAWCLPLVLTIGCLALSEIDGDSVSGICFVGYVNHWVRGVFVLLPVGLVIIIGLVFLVMGLITLINLRKDSPGVVSDKATAKIRETIFRIGIFAAIALIFVIVTFAVHLYIFSKETEWTEAFKEYAICQATSTLGGGTKKCELTIRPSIVAMEIHIFAYFGTGIAMSSWVWNKTSLDAWKKFFRKLLRMPDNKPVKLKKHRMIAQAFAKRHQMNNGRVSFSFCSTHDDPLGMKFDLNSVTSQDMSSAWMEAVPRLVRRRGGMIHPTAGTLRRYSDSDIQSLKSRRLSLESQSSMKQPIGNGNGKKKKKKKRGRRNRVAPVILQGSFDRRGSDGQDLPGMCSRNERRRASDTSILTHASAHNIRLSVEKLASSIESLHQILTGQGGRRPGTGIQVNAFHAQMFTASAFIPAAASLELEDLDHLDQEDTPLQQKDDVHHNGGLHRTYPMDAIVQIEDYDDDEDDDEEDSGASSS</sequence>
<feature type="signal peptide" evidence="20">
    <location>
        <begin position="1"/>
        <end position="26"/>
    </location>
</feature>
<keyword evidence="15" id="KW-0966">Cell projection</keyword>
<keyword evidence="10 19" id="KW-0472">Membrane</keyword>
<evidence type="ECO:0000256" key="16">
    <source>
        <dbReference type="ARBA" id="ARBA00035037"/>
    </source>
</evidence>
<dbReference type="SMART" id="SM00063">
    <property type="entry name" value="FRI"/>
    <property type="match status" value="1"/>
</dbReference>
<dbReference type="InterPro" id="IPR036790">
    <property type="entry name" value="Frizzled_dom_sf"/>
</dbReference>
<evidence type="ECO:0000256" key="18">
    <source>
        <dbReference type="SAM" id="MobiDB-lite"/>
    </source>
</evidence>
<keyword evidence="9" id="KW-0297">G-protein coupled receptor</keyword>
<dbReference type="PROSITE" id="PS50038">
    <property type="entry name" value="FZ"/>
    <property type="match status" value="1"/>
</dbReference>
<evidence type="ECO:0000256" key="19">
    <source>
        <dbReference type="SAM" id="Phobius"/>
    </source>
</evidence>
<keyword evidence="13" id="KW-0325">Glycoprotein</keyword>
<evidence type="ECO:0000313" key="23">
    <source>
        <dbReference type="EMBL" id="ALS19773.1"/>
    </source>
</evidence>
<dbReference type="GO" id="GO:0071679">
    <property type="term" value="P:commissural neuron axon guidance"/>
    <property type="evidence" value="ECO:0007669"/>
    <property type="project" value="TreeGrafter"/>
</dbReference>
<feature type="compositionally biased region" description="Basic residues" evidence="18">
    <location>
        <begin position="646"/>
        <end position="659"/>
    </location>
</feature>
<evidence type="ECO:0000256" key="2">
    <source>
        <dbReference type="ARBA" id="ARBA00004651"/>
    </source>
</evidence>
<keyword evidence="6 19" id="KW-0812">Transmembrane</keyword>
<keyword evidence="8 19" id="KW-1133">Transmembrane helix</keyword>
<dbReference type="GO" id="GO:0007389">
    <property type="term" value="P:pattern specification process"/>
    <property type="evidence" value="ECO:0007669"/>
    <property type="project" value="TreeGrafter"/>
</dbReference>
<dbReference type="GO" id="GO:0007417">
    <property type="term" value="P:central nervous system development"/>
    <property type="evidence" value="ECO:0007669"/>
    <property type="project" value="TreeGrafter"/>
</dbReference>
<dbReference type="GO" id="GO:0005886">
    <property type="term" value="C:plasma membrane"/>
    <property type="evidence" value="ECO:0007669"/>
    <property type="project" value="UniProtKB-SubCell"/>
</dbReference>
<feature type="transmembrane region" description="Helical" evidence="19">
    <location>
        <begin position="339"/>
        <end position="360"/>
    </location>
</feature>
<dbReference type="CDD" id="cd07451">
    <property type="entry name" value="CRD_SMO"/>
    <property type="match status" value="1"/>
</dbReference>
<feature type="disulfide bond" evidence="17">
    <location>
        <begin position="93"/>
        <end position="131"/>
    </location>
</feature>
<feature type="transmembrane region" description="Helical" evidence="19">
    <location>
        <begin position="297"/>
        <end position="318"/>
    </location>
</feature>
<evidence type="ECO:0000256" key="3">
    <source>
        <dbReference type="ARBA" id="ARBA00008077"/>
    </source>
</evidence>
<organism evidence="23">
    <name type="scientific">Novocrania anomala</name>
    <dbReference type="NCBI Taxonomy" id="317945"/>
    <lineage>
        <taxon>Eukaryota</taxon>
        <taxon>Metazoa</taxon>
        <taxon>Spiralia</taxon>
        <taxon>Lophotrochozoa</taxon>
        <taxon>Brachiopoda</taxon>
        <taxon>Craniiformea</taxon>
        <taxon>Craniata</taxon>
        <taxon>Craniida</taxon>
        <taxon>Cranioidea</taxon>
        <taxon>Craniidae</taxon>
        <taxon>Novocrania</taxon>
    </lineage>
</organism>
<keyword evidence="4" id="KW-0217">Developmental protein</keyword>
<dbReference type="PANTHER" id="PTHR11309:SF35">
    <property type="entry name" value="PROTEIN SMOOTHENED"/>
    <property type="match status" value="1"/>
</dbReference>
<feature type="transmembrane region" description="Helical" evidence="19">
    <location>
        <begin position="212"/>
        <end position="232"/>
    </location>
</feature>
<evidence type="ECO:0000256" key="4">
    <source>
        <dbReference type="ARBA" id="ARBA00022473"/>
    </source>
</evidence>
<feature type="transmembrane region" description="Helical" evidence="19">
    <location>
        <begin position="244"/>
        <end position="262"/>
    </location>
</feature>
<dbReference type="PRINTS" id="PR00489">
    <property type="entry name" value="FRIZZLED"/>
</dbReference>
<dbReference type="GO" id="GO:0005929">
    <property type="term" value="C:cilium"/>
    <property type="evidence" value="ECO:0007669"/>
    <property type="project" value="UniProtKB-SubCell"/>
</dbReference>
<evidence type="ECO:0000256" key="7">
    <source>
        <dbReference type="ARBA" id="ARBA00022729"/>
    </source>
</evidence>
<name>A0A0U2MSC5_9BILA</name>
<dbReference type="GO" id="GO:0030425">
    <property type="term" value="C:dendrite"/>
    <property type="evidence" value="ECO:0007669"/>
    <property type="project" value="TreeGrafter"/>
</dbReference>
<evidence type="ECO:0000256" key="17">
    <source>
        <dbReference type="PROSITE-ProRule" id="PRU00090"/>
    </source>
</evidence>
<dbReference type="InterPro" id="IPR000539">
    <property type="entry name" value="Frizzled/Smoothened_7TM"/>
</dbReference>
<reference evidence="23" key="1">
    <citation type="submission" date="2015-07" db="EMBL/GenBank/DDBJ databases">
        <title>Expression of segment polarity genes in brachiopod larvae.</title>
        <authorList>
            <person name="Vellutini B.C."/>
            <person name="Hejnol A."/>
        </authorList>
    </citation>
    <scope>NUCLEOTIDE SEQUENCE</scope>
</reference>
<dbReference type="EMBL" id="KT253969">
    <property type="protein sequence ID" value="ALS19773.1"/>
    <property type="molecule type" value="mRNA"/>
</dbReference>
<dbReference type="SMART" id="SM01330">
    <property type="entry name" value="Frizzled"/>
    <property type="match status" value="1"/>
</dbReference>
<keyword evidence="11 17" id="KW-1015">Disulfide bond</keyword>
<evidence type="ECO:0000256" key="13">
    <source>
        <dbReference type="ARBA" id="ARBA00023180"/>
    </source>
</evidence>
<evidence type="ECO:0000256" key="6">
    <source>
        <dbReference type="ARBA" id="ARBA00022692"/>
    </source>
</evidence>
<dbReference type="InterPro" id="IPR017981">
    <property type="entry name" value="GPCR_2-like_7TM"/>
</dbReference>
<feature type="region of interest" description="Disordered" evidence="18">
    <location>
        <begin position="626"/>
        <end position="659"/>
    </location>
</feature>
<dbReference type="GO" id="GO:0009888">
    <property type="term" value="P:tissue development"/>
    <property type="evidence" value="ECO:0007669"/>
    <property type="project" value="UniProtKB-ARBA"/>
</dbReference>
<dbReference type="PANTHER" id="PTHR11309">
    <property type="entry name" value="FRIZZLED"/>
    <property type="match status" value="1"/>
</dbReference>
<dbReference type="InterPro" id="IPR035683">
    <property type="entry name" value="SMO_7TM"/>
</dbReference>
<comment type="caution">
    <text evidence="17">Lacks conserved residue(s) required for the propagation of feature annotation.</text>
</comment>
<dbReference type="Pfam" id="PF01392">
    <property type="entry name" value="Fz"/>
    <property type="match status" value="1"/>
</dbReference>
<evidence type="ECO:0000256" key="1">
    <source>
        <dbReference type="ARBA" id="ARBA00004138"/>
    </source>
</evidence>
<evidence type="ECO:0000256" key="10">
    <source>
        <dbReference type="ARBA" id="ARBA00023136"/>
    </source>
</evidence>
<keyword evidence="12" id="KW-0675">Receptor</keyword>
<feature type="transmembrane region" description="Helical" evidence="19">
    <location>
        <begin position="492"/>
        <end position="514"/>
    </location>
</feature>
<dbReference type="GO" id="GO:0007224">
    <property type="term" value="P:smoothened signaling pathway"/>
    <property type="evidence" value="ECO:0007669"/>
    <property type="project" value="TreeGrafter"/>
</dbReference>
<evidence type="ECO:0000259" key="21">
    <source>
        <dbReference type="PROSITE" id="PS50038"/>
    </source>
</evidence>
<gene>
    <name evidence="23" type="primary">smo</name>
</gene>
<feature type="region of interest" description="Disordered" evidence="18">
    <location>
        <begin position="773"/>
        <end position="815"/>
    </location>
</feature>
<keyword evidence="7 20" id="KW-0732">Signal</keyword>
<dbReference type="CDD" id="cd15030">
    <property type="entry name" value="7tmF_SMO_homolog"/>
    <property type="match status" value="1"/>
</dbReference>
<dbReference type="Gene3D" id="1.10.2000.10">
    <property type="entry name" value="Frizzled cysteine-rich domain"/>
    <property type="match status" value="1"/>
</dbReference>
<evidence type="ECO:0000256" key="8">
    <source>
        <dbReference type="ARBA" id="ARBA00022989"/>
    </source>
</evidence>
<feature type="domain" description="FZ" evidence="21">
    <location>
        <begin position="40"/>
        <end position="175"/>
    </location>
</feature>
<evidence type="ECO:0000256" key="11">
    <source>
        <dbReference type="ARBA" id="ARBA00023157"/>
    </source>
</evidence>